<comment type="caution">
    <text evidence="2">The sequence shown here is derived from an EMBL/GenBank/DDBJ whole genome shotgun (WGS) entry which is preliminary data.</text>
</comment>
<gene>
    <name evidence="2" type="ORF">CCHL11_07163</name>
</gene>
<protein>
    <recommendedName>
        <fullName evidence="4">Dockerin type 1</fullName>
    </recommendedName>
</protein>
<organism evidence="2 3">
    <name type="scientific">Colletotrichum chlorophyti</name>
    <dbReference type="NCBI Taxonomy" id="708187"/>
    <lineage>
        <taxon>Eukaryota</taxon>
        <taxon>Fungi</taxon>
        <taxon>Dikarya</taxon>
        <taxon>Ascomycota</taxon>
        <taxon>Pezizomycotina</taxon>
        <taxon>Sordariomycetes</taxon>
        <taxon>Hypocreomycetidae</taxon>
        <taxon>Glomerellales</taxon>
        <taxon>Glomerellaceae</taxon>
        <taxon>Colletotrichum</taxon>
    </lineage>
</organism>
<accession>A0A1Q8S0M5</accession>
<proteinExistence type="predicted"/>
<dbReference type="SUPFAM" id="SSF55486">
    <property type="entry name" value="Metalloproteases ('zincins'), catalytic domain"/>
    <property type="match status" value="1"/>
</dbReference>
<evidence type="ECO:0000313" key="3">
    <source>
        <dbReference type="Proteomes" id="UP000186583"/>
    </source>
</evidence>
<keyword evidence="1" id="KW-0732">Signal</keyword>
<dbReference type="EMBL" id="MPGH01000046">
    <property type="protein sequence ID" value="OLN94131.1"/>
    <property type="molecule type" value="Genomic_DNA"/>
</dbReference>
<evidence type="ECO:0000256" key="1">
    <source>
        <dbReference type="SAM" id="SignalP"/>
    </source>
</evidence>
<name>A0A1Q8S0M5_9PEZI</name>
<dbReference type="Pfam" id="PF19527">
    <property type="entry name" value="DUF6055"/>
    <property type="match status" value="1"/>
</dbReference>
<dbReference type="AlphaFoldDB" id="A0A1Q8S0M5"/>
<reference evidence="2 3" key="1">
    <citation type="submission" date="2016-11" db="EMBL/GenBank/DDBJ databases">
        <title>Draft Genome Assembly of Colletotrichum chlorophyti a pathogen of herbaceous plants.</title>
        <authorList>
            <person name="Gan P."/>
            <person name="Narusaka M."/>
            <person name="Tsushima A."/>
            <person name="Narusaka Y."/>
            <person name="Takano Y."/>
            <person name="Shirasu K."/>
        </authorList>
    </citation>
    <scope>NUCLEOTIDE SEQUENCE [LARGE SCALE GENOMIC DNA]</scope>
    <source>
        <strain evidence="2 3">NTL11</strain>
    </source>
</reference>
<dbReference type="OrthoDB" id="5319191at2759"/>
<feature type="chain" id="PRO_5013045082" description="Dockerin type 1" evidence="1">
    <location>
        <begin position="22"/>
        <end position="433"/>
    </location>
</feature>
<evidence type="ECO:0008006" key="4">
    <source>
        <dbReference type="Google" id="ProtNLM"/>
    </source>
</evidence>
<keyword evidence="3" id="KW-1185">Reference proteome</keyword>
<dbReference type="Proteomes" id="UP000186583">
    <property type="component" value="Unassembled WGS sequence"/>
</dbReference>
<dbReference type="InterPro" id="IPR045690">
    <property type="entry name" value="DUF6055"/>
</dbReference>
<feature type="signal peptide" evidence="1">
    <location>
        <begin position="1"/>
        <end position="21"/>
    </location>
</feature>
<sequence length="433" mass="46851">MARSSQLLLALLCQAITGTHAAPRIGAPVKAVRQAAEPATFEPQTNAGPGGSNFKDSAHFRVYNGNGNDTDAALDMLEAAYDCFVHTLGWRSSGLSYNQSSDTGPYHKTNFYTVSTLPNLSGVMKSETKSGAAYLEVVDTRLADPSITVHEYGHALHYHQRTWVYQDRTGAWWETVANWVADTYKTSPLCADARAKHNQQEGRTEFEVDKVIGDSFQVIVDGSSGTGNYYQAWPFLAYLTNNPDDVAGLGRDALHQMMVQYEENSNETPLHTLDRVATNSTAGEVVGRYWARMAYVDIGHQQAQEVFERAKDRINFANVEKSGDGYQVKAARAPRYMGANINRLTTSGGKVEVKVTSSGELTATLAIRGSDGVRYVALANGAGSATIASGEEVSLVVANTPKALILYDGFKLADSEANKGLDYSFTLSGASVA</sequence>
<evidence type="ECO:0000313" key="2">
    <source>
        <dbReference type="EMBL" id="OLN94131.1"/>
    </source>
</evidence>